<dbReference type="EMBL" id="CP001291">
    <property type="protein sequence ID" value="ACK71434.1"/>
    <property type="molecule type" value="Genomic_DNA"/>
</dbReference>
<dbReference type="Proteomes" id="UP000002384">
    <property type="component" value="Chromosome"/>
</dbReference>
<dbReference type="SUPFAM" id="SSF52540">
    <property type="entry name" value="P-loop containing nucleoside triphosphate hydrolases"/>
    <property type="match status" value="1"/>
</dbReference>
<dbReference type="Pfam" id="PF00990">
    <property type="entry name" value="GGDEF"/>
    <property type="match status" value="1"/>
</dbReference>
<sequence>MLLEIPSGSVPLDSPFYIPWMSIEEQIKQEINKPGSLIRIKSPKRTGKTSLLVRILDAVKSQGYQSVSLNLEQVDSTILGDLNRLLRWLCISITRQLGLKNLINDYWDEDIGSKVSCTIYFEDYLLKNINVPLILALDEVNYIFNHPNVAKDFFPLLRSWYEEAKRNVIWRKLRFIIVYSTEIYIPLQLNQSPFNIGLPIKLPEFDISQIQELAKRHNLNWTTEKQAIQLMEMIGGHPYLVRLALYYLAQGELTLTQLIQNALTSGGIYSDHLREHLITLQKDPSLGVAFKKIIAQENFVLEPTLAYKLDSMGLVKFVDQQWQPLCNLYRFYFLQQNLEQEDIFEPRLIKLTQENKRLRKLVYLDELTGIYNRRYFDHYLEREWRRMTREKAPLSLMLLDIDYFKNYNDTYGHQLGDACLKKVAQAIQKSLKRSTDIVARYGGEEFAIIISQCDNKGALFLAEIIREQIKSLAINHKNSQVNLKIVTASIGVATIIPALETQPKMLIQMADEALYQSKHEGRNRVTFRNNQPLILFEKCTNSHEERL</sequence>
<dbReference type="OrthoDB" id="5522963at2"/>
<dbReference type="NCBIfam" id="TIGR00254">
    <property type="entry name" value="GGDEF"/>
    <property type="match status" value="1"/>
</dbReference>
<proteinExistence type="predicted"/>
<organism evidence="2 3">
    <name type="scientific">Gloeothece citriformis (strain PCC 7424)</name>
    <name type="common">Cyanothece sp. (strain PCC 7424)</name>
    <dbReference type="NCBI Taxonomy" id="65393"/>
    <lineage>
        <taxon>Bacteria</taxon>
        <taxon>Bacillati</taxon>
        <taxon>Cyanobacteriota</taxon>
        <taxon>Cyanophyceae</taxon>
        <taxon>Oscillatoriophycideae</taxon>
        <taxon>Chroococcales</taxon>
        <taxon>Aphanothecaceae</taxon>
        <taxon>Gloeothece</taxon>
        <taxon>Gloeothece citriformis</taxon>
    </lineage>
</organism>
<evidence type="ECO:0000313" key="2">
    <source>
        <dbReference type="EMBL" id="ACK71434.1"/>
    </source>
</evidence>
<gene>
    <name evidence="2" type="ordered locus">PCC7424_3032</name>
</gene>
<dbReference type="SUPFAM" id="SSF55073">
    <property type="entry name" value="Nucleotide cyclase"/>
    <property type="match status" value="1"/>
</dbReference>
<dbReference type="PROSITE" id="PS50887">
    <property type="entry name" value="GGDEF"/>
    <property type="match status" value="1"/>
</dbReference>
<name>B7KB78_GLOC7</name>
<dbReference type="FunFam" id="3.30.70.270:FF:000001">
    <property type="entry name" value="Diguanylate cyclase domain protein"/>
    <property type="match status" value="1"/>
</dbReference>
<dbReference type="GO" id="GO:0052621">
    <property type="term" value="F:diguanylate cyclase activity"/>
    <property type="evidence" value="ECO:0007669"/>
    <property type="project" value="TreeGrafter"/>
</dbReference>
<dbReference type="GO" id="GO:0043709">
    <property type="term" value="P:cell adhesion involved in single-species biofilm formation"/>
    <property type="evidence" value="ECO:0007669"/>
    <property type="project" value="TreeGrafter"/>
</dbReference>
<dbReference type="PANTHER" id="PTHR45138">
    <property type="entry name" value="REGULATORY COMPONENTS OF SENSORY TRANSDUCTION SYSTEM"/>
    <property type="match status" value="1"/>
</dbReference>
<dbReference type="HOGENOM" id="CLU_025995_0_0_3"/>
<dbReference type="InterPro" id="IPR000160">
    <property type="entry name" value="GGDEF_dom"/>
</dbReference>
<dbReference type="Pfam" id="PF14516">
    <property type="entry name" value="AAA_35"/>
    <property type="match status" value="1"/>
</dbReference>
<dbReference type="InterPro" id="IPR050469">
    <property type="entry name" value="Diguanylate_Cyclase"/>
</dbReference>
<dbReference type="eggNOG" id="COG3706">
    <property type="taxonomic scope" value="Bacteria"/>
</dbReference>
<dbReference type="Gene3D" id="3.30.70.270">
    <property type="match status" value="1"/>
</dbReference>
<dbReference type="RefSeq" id="WP_015955031.1">
    <property type="nucleotide sequence ID" value="NC_011729.1"/>
</dbReference>
<evidence type="ECO:0000313" key="3">
    <source>
        <dbReference type="Proteomes" id="UP000002384"/>
    </source>
</evidence>
<evidence type="ECO:0000259" key="1">
    <source>
        <dbReference type="PROSITE" id="PS50887"/>
    </source>
</evidence>
<dbReference type="CDD" id="cd01949">
    <property type="entry name" value="GGDEF"/>
    <property type="match status" value="1"/>
</dbReference>
<dbReference type="PANTHER" id="PTHR45138:SF9">
    <property type="entry name" value="DIGUANYLATE CYCLASE DGCM-RELATED"/>
    <property type="match status" value="1"/>
</dbReference>
<dbReference type="GO" id="GO:1902201">
    <property type="term" value="P:negative regulation of bacterial-type flagellum-dependent cell motility"/>
    <property type="evidence" value="ECO:0007669"/>
    <property type="project" value="TreeGrafter"/>
</dbReference>
<dbReference type="InterPro" id="IPR027417">
    <property type="entry name" value="P-loop_NTPase"/>
</dbReference>
<keyword evidence="3" id="KW-1185">Reference proteome</keyword>
<reference evidence="3" key="1">
    <citation type="journal article" date="2011" name="MBio">
        <title>Novel metabolic attributes of the genus Cyanothece, comprising a group of unicellular nitrogen-fixing Cyanobacteria.</title>
        <authorList>
            <person name="Bandyopadhyay A."/>
            <person name="Elvitigala T."/>
            <person name="Welsh E."/>
            <person name="Stockel J."/>
            <person name="Liberton M."/>
            <person name="Min H."/>
            <person name="Sherman L.A."/>
            <person name="Pakrasi H.B."/>
        </authorList>
    </citation>
    <scope>NUCLEOTIDE SEQUENCE [LARGE SCALE GENOMIC DNA]</scope>
    <source>
        <strain evidence="3">PCC 7424</strain>
    </source>
</reference>
<dbReference type="InterPro" id="IPR029787">
    <property type="entry name" value="Nucleotide_cyclase"/>
</dbReference>
<protein>
    <submittedName>
        <fullName evidence="2">Diguanylate cyclase</fullName>
    </submittedName>
</protein>
<dbReference type="KEGG" id="cyc:PCC7424_3032"/>
<feature type="domain" description="GGDEF" evidence="1">
    <location>
        <begin position="392"/>
        <end position="530"/>
    </location>
</feature>
<dbReference type="GO" id="GO:0005886">
    <property type="term" value="C:plasma membrane"/>
    <property type="evidence" value="ECO:0007669"/>
    <property type="project" value="TreeGrafter"/>
</dbReference>
<dbReference type="SMART" id="SM00267">
    <property type="entry name" value="GGDEF"/>
    <property type="match status" value="1"/>
</dbReference>
<dbReference type="Gene3D" id="3.40.50.300">
    <property type="entry name" value="P-loop containing nucleotide triphosphate hydrolases"/>
    <property type="match status" value="1"/>
</dbReference>
<dbReference type="STRING" id="65393.PCC7424_3032"/>
<accession>B7KB78</accession>
<dbReference type="AlphaFoldDB" id="B7KB78"/>
<dbReference type="InterPro" id="IPR043128">
    <property type="entry name" value="Rev_trsase/Diguanyl_cyclase"/>
</dbReference>